<dbReference type="Proteomes" id="UP000001887">
    <property type="component" value="Chromosome"/>
</dbReference>
<dbReference type="InterPro" id="IPR002591">
    <property type="entry name" value="Phosphodiest/P_Trfase"/>
</dbReference>
<reference evidence="5 6" key="1">
    <citation type="journal article" date="2009" name="Stand. Genomic Sci.">
        <title>Complete genome sequence of Pirellula staleyi type strain (ATCC 27377).</title>
        <authorList>
            <person name="Clum A."/>
            <person name="Tindall B.J."/>
            <person name="Sikorski J."/>
            <person name="Ivanova N."/>
            <person name="Mavrommatis K."/>
            <person name="Lucas S."/>
            <person name="Glavina del Rio T."/>
            <person name="Nolan M."/>
            <person name="Chen F."/>
            <person name="Tice H."/>
            <person name="Pitluck S."/>
            <person name="Cheng J.F."/>
            <person name="Chertkov O."/>
            <person name="Brettin T."/>
            <person name="Han C."/>
            <person name="Detter J.C."/>
            <person name="Kuske C."/>
            <person name="Bruce D."/>
            <person name="Goodwin L."/>
            <person name="Ovchinikova G."/>
            <person name="Pati A."/>
            <person name="Mikhailova N."/>
            <person name="Chen A."/>
            <person name="Palaniappan K."/>
            <person name="Land M."/>
            <person name="Hauser L."/>
            <person name="Chang Y.J."/>
            <person name="Jeffries C.D."/>
            <person name="Chain P."/>
            <person name="Rohde M."/>
            <person name="Goker M."/>
            <person name="Bristow J."/>
            <person name="Eisen J.A."/>
            <person name="Markowitz V."/>
            <person name="Hugenholtz P."/>
            <person name="Kyrpides N.C."/>
            <person name="Klenk H.P."/>
            <person name="Lapidus A."/>
        </authorList>
    </citation>
    <scope>NUCLEOTIDE SEQUENCE [LARGE SCALE GENOMIC DNA]</scope>
    <source>
        <strain evidence="6">ATCC 27377 / DSM 6068 / ICPB 4128</strain>
    </source>
</reference>
<dbReference type="PROSITE" id="PS00149">
    <property type="entry name" value="SULFATASE_2"/>
    <property type="match status" value="1"/>
</dbReference>
<dbReference type="PANTHER" id="PTHR43108">
    <property type="entry name" value="N-ACETYLGLUCOSAMINE-6-SULFATASE FAMILY MEMBER"/>
    <property type="match status" value="1"/>
</dbReference>
<dbReference type="eggNOG" id="COG3119">
    <property type="taxonomic scope" value="Bacteria"/>
</dbReference>
<evidence type="ECO:0000256" key="1">
    <source>
        <dbReference type="ARBA" id="ARBA00008779"/>
    </source>
</evidence>
<dbReference type="CDD" id="cd16031">
    <property type="entry name" value="G6S_like"/>
    <property type="match status" value="1"/>
</dbReference>
<dbReference type="STRING" id="530564.Psta_4203"/>
<evidence type="ECO:0000259" key="4">
    <source>
        <dbReference type="Pfam" id="PF16347"/>
    </source>
</evidence>
<dbReference type="HOGENOM" id="CLU_006332_9_3_0"/>
<dbReference type="OrthoDB" id="237120at2"/>
<dbReference type="InterPro" id="IPR024607">
    <property type="entry name" value="Sulfatase_CS"/>
</dbReference>
<keyword evidence="3" id="KW-0732">Signal</keyword>
<dbReference type="PANTHER" id="PTHR43108:SF6">
    <property type="entry name" value="N-SULPHOGLUCOSAMINE SULPHOHYDROLASE"/>
    <property type="match status" value="1"/>
</dbReference>
<evidence type="ECO:0000313" key="6">
    <source>
        <dbReference type="Proteomes" id="UP000001887"/>
    </source>
</evidence>
<dbReference type="GO" id="GO:0016787">
    <property type="term" value="F:hydrolase activity"/>
    <property type="evidence" value="ECO:0007669"/>
    <property type="project" value="UniProtKB-KW"/>
</dbReference>
<accession>D2R402</accession>
<keyword evidence="6" id="KW-1185">Reference proteome</keyword>
<comment type="similarity">
    <text evidence="1">Belongs to the sulfatase family.</text>
</comment>
<keyword evidence="2" id="KW-0378">Hydrolase</keyword>
<dbReference type="SUPFAM" id="SSF53649">
    <property type="entry name" value="Alkaline phosphatase-like"/>
    <property type="match status" value="1"/>
</dbReference>
<dbReference type="InterPro" id="IPR032506">
    <property type="entry name" value="SGSH_C"/>
</dbReference>
<protein>
    <submittedName>
        <fullName evidence="5">Sulfatase</fullName>
    </submittedName>
</protein>
<feature type="signal peptide" evidence="3">
    <location>
        <begin position="1"/>
        <end position="24"/>
    </location>
</feature>
<dbReference type="InterPro" id="IPR017850">
    <property type="entry name" value="Alkaline_phosphatase_core_sf"/>
</dbReference>
<feature type="chain" id="PRO_5003034564" evidence="3">
    <location>
        <begin position="25"/>
        <end position="506"/>
    </location>
</feature>
<sequence length="506" mass="58219" precursor="true">MKPAFPIAALLATLLLALVIPAQAADEAKPVKRPNILFIMADDHAYQAISAYGSKVNVTPHIDRLAKEGMRFDRCFVTNSICGPSRAVILTGKYSHLNGFATNENPNFNGKQQHVAKLLQGAGYQTAVIGKWHLGSDPTGFDYWHILQGQGPYYNPAMKTPNGIVRHTGYTTDIITDEAIGWLEKGRDKNKPFFLMYQHKAPHRNWQPAPRYLDKYKDVTIPEPTTLFDDYKGRGTAARDQQMSIAKDLSPHDLKLVAQPGLNPEQKEIFEKAYAEENKAFQEAKLTGDDKTRWMYQRYVKDYLRCVDAVDENVGRMLEWLDNSGEAANTLVIYTSDQGWYLGEHGWYDKRWMYEESFRTPLIVRWPGQVKPSSVNTDMAMNLDFAQTFLDVAGVEQPADMQGRSLKPLLTGNTPADWRKSVYYHYYEFPQPHHVHPHYGVRTEQYKLIHFYDLNEWELYDLKADPNELKSVYNDPAYDQIVMDLKRQLEQLRKDYKDDGTVEQFK</sequence>
<dbReference type="Pfam" id="PF01663">
    <property type="entry name" value="Phosphodiest"/>
    <property type="match status" value="1"/>
</dbReference>
<proteinExistence type="inferred from homology"/>
<evidence type="ECO:0000256" key="2">
    <source>
        <dbReference type="ARBA" id="ARBA00022801"/>
    </source>
</evidence>
<gene>
    <name evidence="5" type="ordered locus">Psta_4203</name>
</gene>
<dbReference type="PROSITE" id="PS00523">
    <property type="entry name" value="SULFATASE_1"/>
    <property type="match status" value="1"/>
</dbReference>
<dbReference type="Gene3D" id="3.40.720.10">
    <property type="entry name" value="Alkaline Phosphatase, subunit A"/>
    <property type="match status" value="1"/>
</dbReference>
<dbReference type="AlphaFoldDB" id="D2R402"/>
<organism evidence="5 6">
    <name type="scientific">Pirellula staleyi (strain ATCC 27377 / DSM 6068 / ICPB 4128)</name>
    <name type="common">Pirella staleyi</name>
    <dbReference type="NCBI Taxonomy" id="530564"/>
    <lineage>
        <taxon>Bacteria</taxon>
        <taxon>Pseudomonadati</taxon>
        <taxon>Planctomycetota</taxon>
        <taxon>Planctomycetia</taxon>
        <taxon>Pirellulales</taxon>
        <taxon>Pirellulaceae</taxon>
        <taxon>Pirellula</taxon>
    </lineage>
</organism>
<dbReference type="Pfam" id="PF16347">
    <property type="entry name" value="SGSH_C"/>
    <property type="match status" value="1"/>
</dbReference>
<dbReference type="EMBL" id="CP001848">
    <property type="protein sequence ID" value="ADB18851.1"/>
    <property type="molecule type" value="Genomic_DNA"/>
</dbReference>
<feature type="domain" description="N-sulphoglucosamine sulphohydrolase C-terminal" evidence="4">
    <location>
        <begin position="343"/>
        <end position="494"/>
    </location>
</feature>
<name>D2R402_PIRSD</name>
<evidence type="ECO:0000313" key="5">
    <source>
        <dbReference type="EMBL" id="ADB18851.1"/>
    </source>
</evidence>
<dbReference type="KEGG" id="psl:Psta_4203"/>
<evidence type="ECO:0000256" key="3">
    <source>
        <dbReference type="SAM" id="SignalP"/>
    </source>
</evidence>